<feature type="non-terminal residue" evidence="2">
    <location>
        <position position="1"/>
    </location>
</feature>
<dbReference type="PROSITE" id="PS51885">
    <property type="entry name" value="NEPRILYSIN"/>
    <property type="match status" value="1"/>
</dbReference>
<evidence type="ECO:0000313" key="3">
    <source>
        <dbReference type="Proteomes" id="UP001529510"/>
    </source>
</evidence>
<dbReference type="InterPro" id="IPR000718">
    <property type="entry name" value="Peptidase_M13"/>
</dbReference>
<dbReference type="EMBL" id="JAMKFB020000015">
    <property type="protein sequence ID" value="KAL0173644.1"/>
    <property type="molecule type" value="Genomic_DNA"/>
</dbReference>
<sequence length="63" mass="7265">VLKAYLDYMVELGLLLGGDKNSTRVQMQQILDFETALANITVPQDERRDEEKIYHKITIADLQ</sequence>
<gene>
    <name evidence="2" type="ORF">M9458_029612</name>
</gene>
<dbReference type="InterPro" id="IPR042089">
    <property type="entry name" value="Peptidase_M13_dom_2"/>
</dbReference>
<dbReference type="InterPro" id="IPR008753">
    <property type="entry name" value="Peptidase_M13_N"/>
</dbReference>
<dbReference type="AlphaFoldDB" id="A0ABD0PHU1"/>
<feature type="non-terminal residue" evidence="2">
    <location>
        <position position="63"/>
    </location>
</feature>
<dbReference type="Gene3D" id="1.10.1380.10">
    <property type="entry name" value="Neutral endopeptidase , domain2"/>
    <property type="match status" value="1"/>
</dbReference>
<comment type="caution">
    <text evidence="2">The sequence shown here is derived from an EMBL/GenBank/DDBJ whole genome shotgun (WGS) entry which is preliminary data.</text>
</comment>
<keyword evidence="3" id="KW-1185">Reference proteome</keyword>
<accession>A0ABD0PHU1</accession>
<dbReference type="SUPFAM" id="SSF55486">
    <property type="entry name" value="Metalloproteases ('zincins'), catalytic domain"/>
    <property type="match status" value="1"/>
</dbReference>
<name>A0ABD0PHU1_CIRMR</name>
<protein>
    <recommendedName>
        <fullName evidence="1">Peptidase M13 N-terminal domain-containing protein</fullName>
    </recommendedName>
</protein>
<feature type="domain" description="Peptidase M13 N-terminal" evidence="1">
    <location>
        <begin position="2"/>
        <end position="63"/>
    </location>
</feature>
<evidence type="ECO:0000259" key="1">
    <source>
        <dbReference type="Pfam" id="PF05649"/>
    </source>
</evidence>
<dbReference type="Pfam" id="PF05649">
    <property type="entry name" value="Peptidase_M13_N"/>
    <property type="match status" value="1"/>
</dbReference>
<evidence type="ECO:0000313" key="2">
    <source>
        <dbReference type="EMBL" id="KAL0173644.1"/>
    </source>
</evidence>
<dbReference type="Proteomes" id="UP001529510">
    <property type="component" value="Unassembled WGS sequence"/>
</dbReference>
<organism evidence="2 3">
    <name type="scientific">Cirrhinus mrigala</name>
    <name type="common">Mrigala</name>
    <dbReference type="NCBI Taxonomy" id="683832"/>
    <lineage>
        <taxon>Eukaryota</taxon>
        <taxon>Metazoa</taxon>
        <taxon>Chordata</taxon>
        <taxon>Craniata</taxon>
        <taxon>Vertebrata</taxon>
        <taxon>Euteleostomi</taxon>
        <taxon>Actinopterygii</taxon>
        <taxon>Neopterygii</taxon>
        <taxon>Teleostei</taxon>
        <taxon>Ostariophysi</taxon>
        <taxon>Cypriniformes</taxon>
        <taxon>Cyprinidae</taxon>
        <taxon>Labeoninae</taxon>
        <taxon>Labeonini</taxon>
        <taxon>Cirrhinus</taxon>
    </lineage>
</organism>
<reference evidence="2 3" key="1">
    <citation type="submission" date="2024-05" db="EMBL/GenBank/DDBJ databases">
        <title>Genome sequencing and assembly of Indian major carp, Cirrhinus mrigala (Hamilton, 1822).</title>
        <authorList>
            <person name="Mohindra V."/>
            <person name="Chowdhury L.M."/>
            <person name="Lal K."/>
            <person name="Jena J.K."/>
        </authorList>
    </citation>
    <scope>NUCLEOTIDE SEQUENCE [LARGE SCALE GENOMIC DNA]</scope>
    <source>
        <strain evidence="2">CM1030</strain>
        <tissue evidence="2">Blood</tissue>
    </source>
</reference>
<proteinExistence type="predicted"/>